<feature type="domain" description="SnoaL-like" evidence="1">
    <location>
        <begin position="13"/>
        <end position="126"/>
    </location>
</feature>
<evidence type="ECO:0000313" key="3">
    <source>
        <dbReference type="Proteomes" id="UP001354931"/>
    </source>
</evidence>
<evidence type="ECO:0000313" key="2">
    <source>
        <dbReference type="EMBL" id="MEB8336172.1"/>
    </source>
</evidence>
<keyword evidence="3" id="KW-1185">Reference proteome</keyword>
<gene>
    <name evidence="2" type="ORF">OKJ99_01380</name>
</gene>
<dbReference type="Gene3D" id="3.10.450.50">
    <property type="match status" value="1"/>
</dbReference>
<dbReference type="InterPro" id="IPR037401">
    <property type="entry name" value="SnoaL-like"/>
</dbReference>
<proteinExistence type="predicted"/>
<organism evidence="2 3">
    <name type="scientific">Streptomyces endophyticus</name>
    <dbReference type="NCBI Taxonomy" id="714166"/>
    <lineage>
        <taxon>Bacteria</taxon>
        <taxon>Bacillati</taxon>
        <taxon>Actinomycetota</taxon>
        <taxon>Actinomycetes</taxon>
        <taxon>Kitasatosporales</taxon>
        <taxon>Streptomycetaceae</taxon>
        <taxon>Streptomyces</taxon>
    </lineage>
</organism>
<protein>
    <submittedName>
        <fullName evidence="2">Nuclear transport factor 2 family protein</fullName>
    </submittedName>
</protein>
<dbReference type="InterPro" id="IPR032710">
    <property type="entry name" value="NTF2-like_dom_sf"/>
</dbReference>
<dbReference type="RefSeq" id="WP_326013754.1">
    <property type="nucleotide sequence ID" value="NZ_JAOZYC010000001.1"/>
</dbReference>
<comment type="caution">
    <text evidence="2">The sequence shown here is derived from an EMBL/GenBank/DDBJ whole genome shotgun (WGS) entry which is preliminary data.</text>
</comment>
<accession>A0ABU6EWW5</accession>
<name>A0ABU6EWW5_9ACTN</name>
<reference evidence="2 3" key="1">
    <citation type="submission" date="2022-10" db="EMBL/GenBank/DDBJ databases">
        <authorList>
            <person name="Xie J."/>
            <person name="Shen N."/>
        </authorList>
    </citation>
    <scope>NUCLEOTIDE SEQUENCE [LARGE SCALE GENOMIC DNA]</scope>
    <source>
        <strain evidence="2 3">YIM65594</strain>
    </source>
</reference>
<dbReference type="SUPFAM" id="SSF54427">
    <property type="entry name" value="NTF2-like"/>
    <property type="match status" value="1"/>
</dbReference>
<dbReference type="Proteomes" id="UP001354931">
    <property type="component" value="Unassembled WGS sequence"/>
</dbReference>
<evidence type="ECO:0000259" key="1">
    <source>
        <dbReference type="Pfam" id="PF13577"/>
    </source>
</evidence>
<dbReference type="EMBL" id="JAOZYC010000001">
    <property type="protein sequence ID" value="MEB8336172.1"/>
    <property type="molecule type" value="Genomic_DNA"/>
</dbReference>
<dbReference type="Pfam" id="PF13577">
    <property type="entry name" value="SnoaL_4"/>
    <property type="match status" value="1"/>
</dbReference>
<sequence length="150" mass="16909">MTTSHPTPDPRRRYDDLADIQQMLARYAVAMAQGDTDRVLAVFTPDGSYSAFGDTYPLDDFPELIAAAPQGLFMTGTPVVEFADDGQSATGTQPLCFVEHSRHDMRIGYYNDTYRRTSDGWRLHTRAMTFIRRSGAHDSGRPHAFERTRT</sequence>